<keyword evidence="1" id="KW-0812">Transmembrane</keyword>
<feature type="transmembrane region" description="Helical" evidence="1">
    <location>
        <begin position="135"/>
        <end position="163"/>
    </location>
</feature>
<feature type="chain" id="PRO_5032985162" evidence="2">
    <location>
        <begin position="23"/>
        <end position="222"/>
    </location>
</feature>
<reference evidence="3" key="1">
    <citation type="submission" date="2017-07" db="EMBL/GenBank/DDBJ databases">
        <title>Taro Niue Genome Assembly and Annotation.</title>
        <authorList>
            <person name="Atibalentja N."/>
            <person name="Keating K."/>
            <person name="Fields C.J."/>
        </authorList>
    </citation>
    <scope>NUCLEOTIDE SEQUENCE</scope>
    <source>
        <strain evidence="3">Niue_2</strain>
        <tissue evidence="3">Leaf</tissue>
    </source>
</reference>
<gene>
    <name evidence="3" type="ORF">Taro_023941</name>
</gene>
<feature type="signal peptide" evidence="2">
    <location>
        <begin position="1"/>
        <end position="22"/>
    </location>
</feature>
<evidence type="ECO:0000313" key="3">
    <source>
        <dbReference type="EMBL" id="MQL91332.1"/>
    </source>
</evidence>
<evidence type="ECO:0000256" key="2">
    <source>
        <dbReference type="SAM" id="SignalP"/>
    </source>
</evidence>
<protein>
    <submittedName>
        <fullName evidence="3">Uncharacterized protein</fullName>
    </submittedName>
</protein>
<comment type="caution">
    <text evidence="3">The sequence shown here is derived from an EMBL/GenBank/DDBJ whole genome shotgun (WGS) entry which is preliminary data.</text>
</comment>
<dbReference type="EMBL" id="NMUH01001328">
    <property type="protein sequence ID" value="MQL91332.1"/>
    <property type="molecule type" value="Genomic_DNA"/>
</dbReference>
<feature type="transmembrane region" description="Helical" evidence="1">
    <location>
        <begin position="183"/>
        <end position="204"/>
    </location>
</feature>
<dbReference type="Proteomes" id="UP000652761">
    <property type="component" value="Unassembled WGS sequence"/>
</dbReference>
<keyword evidence="1" id="KW-1133">Transmembrane helix</keyword>
<sequence length="222" mass="24259">MSPCILFSGLNVLGFGCLSAEGDNIIPSLSPSITSLAVIASVFMHGRTGYGSASLTWEDIFVDRDLHVDDDMEKVEYICTPLGDGSNGNIIKHNCAACFAYYIKTCKNSVGSPFSIIRELLVVLFYALEIGQQLLLVNLVAILLNALLDWLSVTTLGLGAQGLPYLSATSLLYPLMLTTLRELVAIVLAGILGLCSFYIPLEVLRFPALKRLKQLLWRLTKR</sequence>
<dbReference type="PANTHER" id="PTHR43486:SF1">
    <property type="entry name" value="LIPID II FLIPPASE MURJ-RELATED"/>
    <property type="match status" value="1"/>
</dbReference>
<dbReference type="OrthoDB" id="2018828at2759"/>
<name>A0A843UYV3_COLES</name>
<keyword evidence="1" id="KW-0472">Membrane</keyword>
<evidence type="ECO:0000256" key="1">
    <source>
        <dbReference type="SAM" id="Phobius"/>
    </source>
</evidence>
<proteinExistence type="predicted"/>
<keyword evidence="2" id="KW-0732">Signal</keyword>
<keyword evidence="4" id="KW-1185">Reference proteome</keyword>
<organism evidence="3 4">
    <name type="scientific">Colocasia esculenta</name>
    <name type="common">Wild taro</name>
    <name type="synonym">Arum esculentum</name>
    <dbReference type="NCBI Taxonomy" id="4460"/>
    <lineage>
        <taxon>Eukaryota</taxon>
        <taxon>Viridiplantae</taxon>
        <taxon>Streptophyta</taxon>
        <taxon>Embryophyta</taxon>
        <taxon>Tracheophyta</taxon>
        <taxon>Spermatophyta</taxon>
        <taxon>Magnoliopsida</taxon>
        <taxon>Liliopsida</taxon>
        <taxon>Araceae</taxon>
        <taxon>Aroideae</taxon>
        <taxon>Colocasieae</taxon>
        <taxon>Colocasia</taxon>
    </lineage>
</organism>
<evidence type="ECO:0000313" key="4">
    <source>
        <dbReference type="Proteomes" id="UP000652761"/>
    </source>
</evidence>
<dbReference type="PANTHER" id="PTHR43486">
    <property type="entry name" value="LIPID II FLIPPASE MURJ-RELATED"/>
    <property type="match status" value="1"/>
</dbReference>
<dbReference type="AlphaFoldDB" id="A0A843UYV3"/>
<accession>A0A843UYV3</accession>